<dbReference type="Pfam" id="PF00512">
    <property type="entry name" value="HisKA"/>
    <property type="match status" value="1"/>
</dbReference>
<dbReference type="GO" id="GO:0000155">
    <property type="term" value="F:phosphorelay sensor kinase activity"/>
    <property type="evidence" value="ECO:0007669"/>
    <property type="project" value="InterPro"/>
</dbReference>
<dbReference type="SMART" id="SM00091">
    <property type="entry name" value="PAS"/>
    <property type="match status" value="1"/>
</dbReference>
<evidence type="ECO:0000256" key="2">
    <source>
        <dbReference type="ARBA" id="ARBA00012438"/>
    </source>
</evidence>
<evidence type="ECO:0000256" key="6">
    <source>
        <dbReference type="ARBA" id="ARBA00022777"/>
    </source>
</evidence>
<keyword evidence="6 10" id="KW-0418">Kinase</keyword>
<dbReference type="AlphaFoldDB" id="A0A5S4ZWL6"/>
<dbReference type="PROSITE" id="PS50109">
    <property type="entry name" value="HIS_KIN"/>
    <property type="match status" value="1"/>
</dbReference>
<dbReference type="InterPro" id="IPR003661">
    <property type="entry name" value="HisK_dim/P_dom"/>
</dbReference>
<evidence type="ECO:0000256" key="4">
    <source>
        <dbReference type="ARBA" id="ARBA00022679"/>
    </source>
</evidence>
<dbReference type="Gene3D" id="1.10.287.130">
    <property type="match status" value="1"/>
</dbReference>
<evidence type="ECO:0000259" key="9">
    <source>
        <dbReference type="PROSITE" id="PS50109"/>
    </source>
</evidence>
<dbReference type="GO" id="GO:0005524">
    <property type="term" value="F:ATP binding"/>
    <property type="evidence" value="ECO:0007669"/>
    <property type="project" value="UniProtKB-KW"/>
</dbReference>
<dbReference type="SMART" id="SM00387">
    <property type="entry name" value="HATPase_c"/>
    <property type="match status" value="1"/>
</dbReference>
<dbReference type="InterPro" id="IPR000014">
    <property type="entry name" value="PAS"/>
</dbReference>
<keyword evidence="8" id="KW-0902">Two-component regulatory system</keyword>
<dbReference type="CDD" id="cd00082">
    <property type="entry name" value="HisKA"/>
    <property type="match status" value="1"/>
</dbReference>
<evidence type="ECO:0000256" key="3">
    <source>
        <dbReference type="ARBA" id="ARBA00022553"/>
    </source>
</evidence>
<evidence type="ECO:0000256" key="5">
    <source>
        <dbReference type="ARBA" id="ARBA00022741"/>
    </source>
</evidence>
<keyword evidence="5" id="KW-0547">Nucleotide-binding</keyword>
<proteinExistence type="predicted"/>
<dbReference type="SUPFAM" id="SSF47384">
    <property type="entry name" value="Homodimeric domain of signal transducing histidine kinase"/>
    <property type="match status" value="1"/>
</dbReference>
<comment type="caution">
    <text evidence="10">The sequence shown here is derived from an EMBL/GenBank/DDBJ whole genome shotgun (WGS) entry which is preliminary data.</text>
</comment>
<gene>
    <name evidence="10" type="ORF">LX24_00613</name>
</gene>
<dbReference type="SUPFAM" id="SSF55785">
    <property type="entry name" value="PYP-like sensor domain (PAS domain)"/>
    <property type="match status" value="1"/>
</dbReference>
<dbReference type="PRINTS" id="PR00344">
    <property type="entry name" value="BCTRLSENSOR"/>
</dbReference>
<evidence type="ECO:0000313" key="11">
    <source>
        <dbReference type="Proteomes" id="UP000323166"/>
    </source>
</evidence>
<dbReference type="Gene3D" id="3.30.565.10">
    <property type="entry name" value="Histidine kinase-like ATPase, C-terminal domain"/>
    <property type="match status" value="1"/>
</dbReference>
<evidence type="ECO:0000256" key="8">
    <source>
        <dbReference type="ARBA" id="ARBA00023012"/>
    </source>
</evidence>
<keyword evidence="4" id="KW-0808">Transferase</keyword>
<dbReference type="InterPro" id="IPR004358">
    <property type="entry name" value="Sig_transdc_His_kin-like_C"/>
</dbReference>
<dbReference type="EMBL" id="VNHM01000002">
    <property type="protein sequence ID" value="TYO97418.1"/>
    <property type="molecule type" value="Genomic_DNA"/>
</dbReference>
<dbReference type="InterPro" id="IPR035965">
    <property type="entry name" value="PAS-like_dom_sf"/>
</dbReference>
<dbReference type="PANTHER" id="PTHR43065:SF10">
    <property type="entry name" value="PEROXIDE STRESS-ACTIVATED HISTIDINE KINASE MAK3"/>
    <property type="match status" value="1"/>
</dbReference>
<sequence length="348" mass="38211">MVALAEGWLDLAVNHLPAGILMINREGRICVMNQVLSRMTGLKNDVLGRSLHTVSKHQGHGINKLLQTIHTGIEFQGLNPETVLPVTGPFECTVNTYLVKEKNGATAGAMAVFIPVGRQQELENAVIKAEKLAILGQMAAGMVHEIRNPLTIISGFMQLLQNHLKGTSKEKYISLSLAELNRVNNLLTEFLQLSKPGYSKRIPCCISKIINDVVMLMESEIFRRNLEINLDITNDLPAISGDSDQLKQVFLNILKNALEALPNGGKIFLHTSQSKHEDYVKVVIKDTGVGMDEQTIASIFDPFFTTKEKGTGLGMFIIKKVIDNHGGHLDIQSKPGNDTTVTVLLPTS</sequence>
<dbReference type="EC" id="2.7.13.3" evidence="2"/>
<dbReference type="PANTHER" id="PTHR43065">
    <property type="entry name" value="SENSOR HISTIDINE KINASE"/>
    <property type="match status" value="1"/>
</dbReference>
<evidence type="ECO:0000256" key="7">
    <source>
        <dbReference type="ARBA" id="ARBA00022840"/>
    </source>
</evidence>
<dbReference type="InterPro" id="IPR005467">
    <property type="entry name" value="His_kinase_dom"/>
</dbReference>
<dbReference type="Proteomes" id="UP000323166">
    <property type="component" value="Unassembled WGS sequence"/>
</dbReference>
<accession>A0A5S4ZWL6</accession>
<feature type="domain" description="Histidine kinase" evidence="9">
    <location>
        <begin position="141"/>
        <end position="348"/>
    </location>
</feature>
<dbReference type="InterPro" id="IPR036890">
    <property type="entry name" value="HATPase_C_sf"/>
</dbReference>
<dbReference type="RefSeq" id="WP_166510656.1">
    <property type="nucleotide sequence ID" value="NZ_VNHM01000002.1"/>
</dbReference>
<keyword evidence="7" id="KW-0067">ATP-binding</keyword>
<dbReference type="SUPFAM" id="SSF55874">
    <property type="entry name" value="ATPase domain of HSP90 chaperone/DNA topoisomerase II/histidine kinase"/>
    <property type="match status" value="1"/>
</dbReference>
<evidence type="ECO:0000256" key="1">
    <source>
        <dbReference type="ARBA" id="ARBA00000085"/>
    </source>
</evidence>
<evidence type="ECO:0000313" key="10">
    <source>
        <dbReference type="EMBL" id="TYO97418.1"/>
    </source>
</evidence>
<comment type="catalytic activity">
    <reaction evidence="1">
        <text>ATP + protein L-histidine = ADP + protein N-phospho-L-histidine.</text>
        <dbReference type="EC" id="2.7.13.3"/>
    </reaction>
</comment>
<dbReference type="Pfam" id="PF02518">
    <property type="entry name" value="HATPase_c"/>
    <property type="match status" value="1"/>
</dbReference>
<dbReference type="SMART" id="SM00388">
    <property type="entry name" value="HisKA"/>
    <property type="match status" value="1"/>
</dbReference>
<keyword evidence="3" id="KW-0597">Phosphoprotein</keyword>
<reference evidence="10 11" key="1">
    <citation type="submission" date="2019-07" db="EMBL/GenBank/DDBJ databases">
        <title>Genomic Encyclopedia of Type Strains, Phase I: the one thousand microbial genomes (KMG-I) project.</title>
        <authorList>
            <person name="Kyrpides N."/>
        </authorList>
    </citation>
    <scope>NUCLEOTIDE SEQUENCE [LARGE SCALE GENOMIC DNA]</scope>
    <source>
        <strain evidence="10 11">DSM 6562</strain>
    </source>
</reference>
<dbReference type="InterPro" id="IPR003594">
    <property type="entry name" value="HATPase_dom"/>
</dbReference>
<dbReference type="Gene3D" id="3.30.450.20">
    <property type="entry name" value="PAS domain"/>
    <property type="match status" value="1"/>
</dbReference>
<keyword evidence="11" id="KW-1185">Reference proteome</keyword>
<protein>
    <recommendedName>
        <fullName evidence="2">histidine kinase</fullName>
        <ecNumber evidence="2">2.7.13.3</ecNumber>
    </recommendedName>
</protein>
<organism evidence="10 11">
    <name type="scientific">Desulfallas thermosapovorans DSM 6562</name>
    <dbReference type="NCBI Taxonomy" id="1121431"/>
    <lineage>
        <taxon>Bacteria</taxon>
        <taxon>Bacillati</taxon>
        <taxon>Bacillota</taxon>
        <taxon>Clostridia</taxon>
        <taxon>Eubacteriales</taxon>
        <taxon>Desulfallaceae</taxon>
        <taxon>Desulfallas</taxon>
    </lineage>
</organism>
<dbReference type="InterPro" id="IPR036097">
    <property type="entry name" value="HisK_dim/P_sf"/>
</dbReference>
<name>A0A5S4ZWL6_9FIRM</name>